<keyword evidence="1" id="KW-1133">Transmembrane helix</keyword>
<protein>
    <submittedName>
        <fullName evidence="2">Uncharacterized protein</fullName>
    </submittedName>
</protein>
<reference evidence="2 3" key="1">
    <citation type="submission" date="2020-04" db="EMBL/GenBank/DDBJ databases">
        <title>Whole-genome sequencing of Vibrio spp. from China reveals different genetic environments of blaCTX-M-14 among diverse lineages.</title>
        <authorList>
            <person name="Zheng Z."/>
            <person name="Ye L."/>
            <person name="Chen S."/>
        </authorList>
    </citation>
    <scope>NUCLEOTIDE SEQUENCE [LARGE SCALE GENOMIC DNA]</scope>
    <source>
        <strain evidence="2 3">Vb0551</strain>
    </source>
</reference>
<name>A0A7Y0SFF4_VIBPH</name>
<evidence type="ECO:0000256" key="1">
    <source>
        <dbReference type="SAM" id="Phobius"/>
    </source>
</evidence>
<evidence type="ECO:0000313" key="3">
    <source>
        <dbReference type="Proteomes" id="UP000518904"/>
    </source>
</evidence>
<organism evidence="2 3">
    <name type="scientific">Vibrio parahaemolyticus</name>
    <dbReference type="NCBI Taxonomy" id="670"/>
    <lineage>
        <taxon>Bacteria</taxon>
        <taxon>Pseudomonadati</taxon>
        <taxon>Pseudomonadota</taxon>
        <taxon>Gammaproteobacteria</taxon>
        <taxon>Vibrionales</taxon>
        <taxon>Vibrionaceae</taxon>
        <taxon>Vibrio</taxon>
    </lineage>
</organism>
<dbReference type="EMBL" id="JABCLB010000672">
    <property type="protein sequence ID" value="NMU82391.1"/>
    <property type="molecule type" value="Genomic_DNA"/>
</dbReference>
<keyword evidence="1" id="KW-0472">Membrane</keyword>
<sequence length="82" mass="9256">MPFVVAFGEKGMGMVIKYFFLLIWVNTWPILQVGVNMYLQNAMNNASFNSTSYDAFSWAGYNTSFTELESFIAMGATLQTMV</sequence>
<feature type="non-terminal residue" evidence="2">
    <location>
        <position position="82"/>
    </location>
</feature>
<gene>
    <name evidence="2" type="ORF">HKB16_05790</name>
</gene>
<feature type="transmembrane region" description="Helical" evidence="1">
    <location>
        <begin position="18"/>
        <end position="39"/>
    </location>
</feature>
<evidence type="ECO:0000313" key="2">
    <source>
        <dbReference type="EMBL" id="NMU82391.1"/>
    </source>
</evidence>
<dbReference type="Proteomes" id="UP000518904">
    <property type="component" value="Unassembled WGS sequence"/>
</dbReference>
<dbReference type="AlphaFoldDB" id="A0A7Y0SFF4"/>
<comment type="caution">
    <text evidence="2">The sequence shown here is derived from an EMBL/GenBank/DDBJ whole genome shotgun (WGS) entry which is preliminary data.</text>
</comment>
<proteinExistence type="predicted"/>
<accession>A0A7Y0SFF4</accession>
<keyword evidence="1" id="KW-0812">Transmembrane</keyword>